<keyword evidence="4" id="KW-1185">Reference proteome</keyword>
<dbReference type="PANTHER" id="PTHR11075">
    <property type="entry name" value="PEPTIDE CHAIN RELEASE FACTOR"/>
    <property type="match status" value="1"/>
</dbReference>
<reference evidence="4" key="1">
    <citation type="submission" date="2024-04" db="EMBL/GenBank/DDBJ databases">
        <authorList>
            <person name="Shaw F."/>
            <person name="Minotto A."/>
        </authorList>
    </citation>
    <scope>NUCLEOTIDE SEQUENCE [LARGE SCALE GENOMIC DNA]</scope>
</reference>
<dbReference type="Proteomes" id="UP001497453">
    <property type="component" value="Chromosome 9"/>
</dbReference>
<accession>A0ABP1EA95</accession>
<name>A0ABP1EA95_9APHY</name>
<sequence length="200" mass="22278">MSIFFFGTRRIPISTLSTRWSVSRLASTSPNQQHISPPPTLSKLETPSENALAREWISKFKSQSIPKSLVELTFSRSSGPGGQNVNKVNTKATLRCTLSSSWIPLWAKDTLKKSPSYASSSQSLLITSTVHRSQAENIQECLSKLHALIMSAATANLVNEPSEEQKKRVQGLQKAEAQHRRMEKERRSATKRSRAKGGWD</sequence>
<feature type="compositionally biased region" description="Basic and acidic residues" evidence="1">
    <location>
        <begin position="176"/>
        <end position="188"/>
    </location>
</feature>
<feature type="domain" description="Prokaryotic-type class I peptide chain release factors" evidence="2">
    <location>
        <begin position="63"/>
        <end position="193"/>
    </location>
</feature>
<proteinExistence type="predicted"/>
<evidence type="ECO:0000313" key="4">
    <source>
        <dbReference type="Proteomes" id="UP001497453"/>
    </source>
</evidence>
<protein>
    <recommendedName>
        <fullName evidence="2">Prokaryotic-type class I peptide chain release factors domain-containing protein</fullName>
    </recommendedName>
</protein>
<dbReference type="InterPro" id="IPR052104">
    <property type="entry name" value="Mito_Release_Factor_mL62"/>
</dbReference>
<dbReference type="Pfam" id="PF00472">
    <property type="entry name" value="RF-1"/>
    <property type="match status" value="1"/>
</dbReference>
<dbReference type="EMBL" id="OZ037952">
    <property type="protein sequence ID" value="CAL1716142.1"/>
    <property type="molecule type" value="Genomic_DNA"/>
</dbReference>
<organism evidence="3 4">
    <name type="scientific">Somion occarium</name>
    <dbReference type="NCBI Taxonomy" id="3059160"/>
    <lineage>
        <taxon>Eukaryota</taxon>
        <taxon>Fungi</taxon>
        <taxon>Dikarya</taxon>
        <taxon>Basidiomycota</taxon>
        <taxon>Agaricomycotina</taxon>
        <taxon>Agaricomycetes</taxon>
        <taxon>Polyporales</taxon>
        <taxon>Cerrenaceae</taxon>
        <taxon>Somion</taxon>
    </lineage>
</organism>
<gene>
    <name evidence="3" type="ORF">GFSPODELE1_LOCUS10607</name>
</gene>
<dbReference type="Gene3D" id="3.30.160.20">
    <property type="match status" value="1"/>
</dbReference>
<feature type="compositionally biased region" description="Basic residues" evidence="1">
    <location>
        <begin position="189"/>
        <end position="200"/>
    </location>
</feature>
<dbReference type="SUPFAM" id="SSF110916">
    <property type="entry name" value="Peptidyl-tRNA hydrolase domain-like"/>
    <property type="match status" value="1"/>
</dbReference>
<dbReference type="PANTHER" id="PTHR11075:SF54">
    <property type="entry name" value="LARGE RIBOSOMAL SUBUNIT PROTEIN ML62"/>
    <property type="match status" value="1"/>
</dbReference>
<evidence type="ECO:0000313" key="3">
    <source>
        <dbReference type="EMBL" id="CAL1716142.1"/>
    </source>
</evidence>
<dbReference type="InterPro" id="IPR000352">
    <property type="entry name" value="Pep_chain_release_fac_I"/>
</dbReference>
<evidence type="ECO:0000259" key="2">
    <source>
        <dbReference type="Pfam" id="PF00472"/>
    </source>
</evidence>
<evidence type="ECO:0000256" key="1">
    <source>
        <dbReference type="SAM" id="MobiDB-lite"/>
    </source>
</evidence>
<feature type="region of interest" description="Disordered" evidence="1">
    <location>
        <begin position="158"/>
        <end position="200"/>
    </location>
</feature>